<reference evidence="6" key="1">
    <citation type="journal article" date="2014" name="Int. J. Syst. Evol. Microbiol.">
        <title>Complete genome sequence of Corynebacterium casei LMG S-19264T (=DSM 44701T), isolated from a smear-ripened cheese.</title>
        <authorList>
            <consortium name="US DOE Joint Genome Institute (JGI-PGF)"/>
            <person name="Walter F."/>
            <person name="Albersmeier A."/>
            <person name="Kalinowski J."/>
            <person name="Ruckert C."/>
        </authorList>
    </citation>
    <scope>NUCLEOTIDE SEQUENCE</scope>
    <source>
        <strain evidence="6">KCTC 42097</strain>
    </source>
</reference>
<evidence type="ECO:0000256" key="1">
    <source>
        <dbReference type="ARBA" id="ARBA00004418"/>
    </source>
</evidence>
<organism evidence="6 7">
    <name type="scientific">Limoniibacter endophyticus</name>
    <dbReference type="NCBI Taxonomy" id="1565040"/>
    <lineage>
        <taxon>Bacteria</taxon>
        <taxon>Pseudomonadati</taxon>
        <taxon>Pseudomonadota</taxon>
        <taxon>Alphaproteobacteria</taxon>
        <taxon>Hyphomicrobiales</taxon>
        <taxon>Bartonellaceae</taxon>
        <taxon>Limoniibacter</taxon>
    </lineage>
</organism>
<dbReference type="InterPro" id="IPR012480">
    <property type="entry name" value="Hepar_II_III_C"/>
</dbReference>
<keyword evidence="2" id="KW-0732">Signal</keyword>
<dbReference type="PANTHER" id="PTHR39210">
    <property type="entry name" value="HEPARIN-SULFATE LYASE"/>
    <property type="match status" value="1"/>
</dbReference>
<dbReference type="GO" id="GO:0042597">
    <property type="term" value="C:periplasmic space"/>
    <property type="evidence" value="ECO:0007669"/>
    <property type="project" value="UniProtKB-SubCell"/>
</dbReference>
<evidence type="ECO:0000313" key="7">
    <source>
        <dbReference type="Proteomes" id="UP000641137"/>
    </source>
</evidence>
<evidence type="ECO:0000256" key="2">
    <source>
        <dbReference type="ARBA" id="ARBA00022729"/>
    </source>
</evidence>
<dbReference type="InterPro" id="IPR008929">
    <property type="entry name" value="Chondroitin_lyas"/>
</dbReference>
<comment type="caution">
    <text evidence="6">The sequence shown here is derived from an EMBL/GenBank/DDBJ whole genome shotgun (WGS) entry which is preliminary data.</text>
</comment>
<proteinExistence type="predicted"/>
<dbReference type="Proteomes" id="UP000641137">
    <property type="component" value="Unassembled WGS sequence"/>
</dbReference>
<evidence type="ECO:0000259" key="5">
    <source>
        <dbReference type="Pfam" id="PF07940"/>
    </source>
</evidence>
<evidence type="ECO:0000256" key="3">
    <source>
        <dbReference type="ARBA" id="ARBA00022764"/>
    </source>
</evidence>
<name>A0A8J3DJL0_9HYPH</name>
<dbReference type="RefSeq" id="WP_244636719.1">
    <property type="nucleotide sequence ID" value="NZ_BMZO01000007.1"/>
</dbReference>
<evidence type="ECO:0000256" key="4">
    <source>
        <dbReference type="ARBA" id="ARBA00023239"/>
    </source>
</evidence>
<gene>
    <name evidence="6" type="ORF">GCM10010136_22400</name>
</gene>
<dbReference type="Gene3D" id="1.50.10.100">
    <property type="entry name" value="Chondroitin AC/alginate lyase"/>
    <property type="match status" value="1"/>
</dbReference>
<keyword evidence="3" id="KW-0574">Periplasm</keyword>
<dbReference type="Pfam" id="PF07940">
    <property type="entry name" value="Hepar_II_III_C"/>
    <property type="match status" value="1"/>
</dbReference>
<dbReference type="GO" id="GO:0016829">
    <property type="term" value="F:lyase activity"/>
    <property type="evidence" value="ECO:0007669"/>
    <property type="project" value="UniProtKB-KW"/>
</dbReference>
<dbReference type="PANTHER" id="PTHR39210:SF1">
    <property type="entry name" value="HEPARIN-SULFATE LYASE"/>
    <property type="match status" value="1"/>
</dbReference>
<sequence length="570" mass="63539">MTSAVANDPRFWGLIIREAWRRTRRRLRQGPLHHWRYAGRAPERVLVAPPDLRLADPQIALDIYHGRFPLAGHVVETSGNSPFQLAVTHRNWNEALHSFRWLRHMRSAGTELAAANARALVSDWMILHGRRVHGLAWEPQIVASRVISWLQHSSVVLKDADYEFYRSFLKSLAAQIRYLRSVAREMPDGEGRLRARIAMAFAALALPNNPAALRTASRNLGEELDRQILPDGGHVSRNPAALVEILTDLLPLKQTYAHQSEQPPASLINAIDRMLPALRFFRHGDGSLARFNGMSATVHDRIAAILHHDDSSGSFMLHMPHAGYERLAQGQTVVIADTGVTPSIDLSKDAHAGCLSFELSSGINQFVVNCGIDEFGSNDFRNLARMTAAHSTATVHDTSSARFTFGLTDRIRAFLGTPVLAGPRKVDCTRIDDAETQSFVANHDGYLAPFGMIHERAMTLSANGTQLEGIDRFYAPGGFGIEPSAHDDLVIRFHLHPAVKLYRDSDGLLVLIADEHEGWTFISDGVRPHIEESVFFASPAGPQACKQIVLSVRASEQQEVHWRFLKRRLR</sequence>
<dbReference type="AlphaFoldDB" id="A0A8J3DJL0"/>
<feature type="domain" description="Heparinase II/III-like C-terminal" evidence="5">
    <location>
        <begin position="318"/>
        <end position="562"/>
    </location>
</feature>
<accession>A0A8J3DJL0</accession>
<evidence type="ECO:0000313" key="6">
    <source>
        <dbReference type="EMBL" id="GHC73874.1"/>
    </source>
</evidence>
<comment type="subcellular location">
    <subcellularLocation>
        <location evidence="1">Periplasm</location>
    </subcellularLocation>
</comment>
<keyword evidence="4" id="KW-0456">Lyase</keyword>
<keyword evidence="7" id="KW-1185">Reference proteome</keyword>
<dbReference type="EMBL" id="BMZO01000007">
    <property type="protein sequence ID" value="GHC73874.1"/>
    <property type="molecule type" value="Genomic_DNA"/>
</dbReference>
<reference evidence="6" key="2">
    <citation type="submission" date="2020-09" db="EMBL/GenBank/DDBJ databases">
        <authorList>
            <person name="Sun Q."/>
            <person name="Kim S."/>
        </authorList>
    </citation>
    <scope>NUCLEOTIDE SEQUENCE</scope>
    <source>
        <strain evidence="6">KCTC 42097</strain>
    </source>
</reference>
<protein>
    <submittedName>
        <fullName evidence="6">Heparinase II/III family protein</fullName>
    </submittedName>
</protein>
<dbReference type="Gene3D" id="2.70.98.70">
    <property type="match status" value="1"/>
</dbReference>